<dbReference type="AlphaFoldDB" id="A0A921DSK2"/>
<comment type="caution">
    <text evidence="2">The sequence shown here is derived from an EMBL/GenBank/DDBJ whole genome shotgun (WGS) entry which is preliminary data.</text>
</comment>
<dbReference type="SMART" id="SM00460">
    <property type="entry name" value="TGc"/>
    <property type="match status" value="1"/>
</dbReference>
<evidence type="ECO:0000259" key="1">
    <source>
        <dbReference type="SMART" id="SM00460"/>
    </source>
</evidence>
<protein>
    <submittedName>
        <fullName evidence="2">Transglutaminase family protein</fullName>
    </submittedName>
</protein>
<dbReference type="InterPro" id="IPR002931">
    <property type="entry name" value="Transglutaminase-like"/>
</dbReference>
<dbReference type="EMBL" id="DYZA01000233">
    <property type="protein sequence ID" value="HJD98238.1"/>
    <property type="molecule type" value="Genomic_DNA"/>
</dbReference>
<reference evidence="2" key="2">
    <citation type="submission" date="2021-09" db="EMBL/GenBank/DDBJ databases">
        <authorList>
            <person name="Gilroy R."/>
        </authorList>
    </citation>
    <scope>NUCLEOTIDE SEQUENCE</scope>
    <source>
        <strain evidence="2">ChiGjej2B2-19336</strain>
    </source>
</reference>
<dbReference type="Gene3D" id="3.10.620.30">
    <property type="match status" value="1"/>
</dbReference>
<dbReference type="PANTHER" id="PTHR33490:SF6">
    <property type="entry name" value="SLL1049 PROTEIN"/>
    <property type="match status" value="1"/>
</dbReference>
<organism evidence="2 3">
    <name type="scientific">Mailhella massiliensis</name>
    <dbReference type="NCBI Taxonomy" id="1903261"/>
    <lineage>
        <taxon>Bacteria</taxon>
        <taxon>Pseudomonadati</taxon>
        <taxon>Thermodesulfobacteriota</taxon>
        <taxon>Desulfovibrionia</taxon>
        <taxon>Desulfovibrionales</taxon>
        <taxon>Desulfovibrionaceae</taxon>
        <taxon>Mailhella</taxon>
    </lineage>
</organism>
<gene>
    <name evidence="2" type="ORF">K8W16_11410</name>
</gene>
<accession>A0A921DSK2</accession>
<sequence length="275" mass="29752">MKRFSYRCESSIYFSTPVSAHTWLLRCMPKAEPFQRAERASLSVGVTLDDGSVLPLSVSRGIDAFGSAVQTGYVAEKHCRFSILSEGVVRQTPYRICGTAHGMYLEHTPLTLPSGEMVRFARQAKGDAAKGLSEAPPPCGPVLEKALSFCFAVHRHMAYTPGSTTVSTTAAQAFALGRGVCQDYAHIMLALLRSCGIPARYACGYLVGEGATHAWVEFFDQGVWRGLDPANNRLLSYGCIKVAHGRDSADCPVNRGIFLGGAAQQNTLAIRVEEL</sequence>
<dbReference type="RefSeq" id="WP_304123897.1">
    <property type="nucleotide sequence ID" value="NZ_DYZA01000233.1"/>
</dbReference>
<feature type="domain" description="Transglutaminase-like" evidence="1">
    <location>
        <begin position="173"/>
        <end position="231"/>
    </location>
</feature>
<reference evidence="2" key="1">
    <citation type="journal article" date="2021" name="PeerJ">
        <title>Extensive microbial diversity within the chicken gut microbiome revealed by metagenomics and culture.</title>
        <authorList>
            <person name="Gilroy R."/>
            <person name="Ravi A."/>
            <person name="Getino M."/>
            <person name="Pursley I."/>
            <person name="Horton D.L."/>
            <person name="Alikhan N.F."/>
            <person name="Baker D."/>
            <person name="Gharbi K."/>
            <person name="Hall N."/>
            <person name="Watson M."/>
            <person name="Adriaenssens E.M."/>
            <person name="Foster-Nyarko E."/>
            <person name="Jarju S."/>
            <person name="Secka A."/>
            <person name="Antonio M."/>
            <person name="Oren A."/>
            <person name="Chaudhuri R.R."/>
            <person name="La Ragione R."/>
            <person name="Hildebrand F."/>
            <person name="Pallen M.J."/>
        </authorList>
    </citation>
    <scope>NUCLEOTIDE SEQUENCE</scope>
    <source>
        <strain evidence="2">ChiGjej2B2-19336</strain>
    </source>
</reference>
<evidence type="ECO:0000313" key="2">
    <source>
        <dbReference type="EMBL" id="HJD98238.1"/>
    </source>
</evidence>
<dbReference type="Pfam" id="PF01841">
    <property type="entry name" value="Transglut_core"/>
    <property type="match status" value="1"/>
</dbReference>
<dbReference type="InterPro" id="IPR038765">
    <property type="entry name" value="Papain-like_cys_pep_sf"/>
</dbReference>
<dbReference type="PANTHER" id="PTHR33490">
    <property type="entry name" value="BLR5614 PROTEIN-RELATED"/>
    <property type="match status" value="1"/>
</dbReference>
<dbReference type="Proteomes" id="UP000698963">
    <property type="component" value="Unassembled WGS sequence"/>
</dbReference>
<evidence type="ECO:0000313" key="3">
    <source>
        <dbReference type="Proteomes" id="UP000698963"/>
    </source>
</evidence>
<dbReference type="SUPFAM" id="SSF54001">
    <property type="entry name" value="Cysteine proteinases"/>
    <property type="match status" value="1"/>
</dbReference>
<name>A0A921DSK2_9BACT</name>
<proteinExistence type="predicted"/>